<keyword evidence="3" id="KW-0804">Transcription</keyword>
<organism evidence="9 10">
    <name type="scientific">Oryza sativa subsp. indica</name>
    <name type="common">Rice</name>
    <dbReference type="NCBI Taxonomy" id="39946"/>
    <lineage>
        <taxon>Eukaryota</taxon>
        <taxon>Viridiplantae</taxon>
        <taxon>Streptophyta</taxon>
        <taxon>Embryophyta</taxon>
        <taxon>Tracheophyta</taxon>
        <taxon>Spermatophyta</taxon>
        <taxon>Magnoliopsida</taxon>
        <taxon>Liliopsida</taxon>
        <taxon>Poales</taxon>
        <taxon>Poaceae</taxon>
        <taxon>BOP clade</taxon>
        <taxon>Oryzoideae</taxon>
        <taxon>Oryzeae</taxon>
        <taxon>Oryzinae</taxon>
        <taxon>Oryza</taxon>
        <taxon>Oryza sativa</taxon>
    </lineage>
</organism>
<dbReference type="GO" id="GO:0003723">
    <property type="term" value="F:RNA binding"/>
    <property type="evidence" value="ECO:0007669"/>
    <property type="project" value="UniProtKB-UniRule"/>
</dbReference>
<feature type="region of interest" description="Disordered" evidence="5">
    <location>
        <begin position="1"/>
        <end position="22"/>
    </location>
</feature>
<dbReference type="Pfam" id="PF07716">
    <property type="entry name" value="bZIP_2"/>
    <property type="match status" value="1"/>
</dbReference>
<evidence type="ECO:0000313" key="9">
    <source>
        <dbReference type="EMBL" id="EAY79873.1"/>
    </source>
</evidence>
<dbReference type="PANTHER" id="PTHR21245">
    <property type="entry name" value="HETEROGENEOUS NUCLEAR RIBONUCLEOPROTEIN"/>
    <property type="match status" value="1"/>
</dbReference>
<dbReference type="AlphaFoldDB" id="A2ZB89"/>
<proteinExistence type="predicted"/>
<feature type="compositionally biased region" description="Basic and acidic residues" evidence="5">
    <location>
        <begin position="991"/>
        <end position="1007"/>
    </location>
</feature>
<evidence type="ECO:0000256" key="3">
    <source>
        <dbReference type="ARBA" id="ARBA00023163"/>
    </source>
</evidence>
<evidence type="ECO:0000256" key="4">
    <source>
        <dbReference type="PROSITE-ProRule" id="PRU00176"/>
    </source>
</evidence>
<evidence type="ECO:0000256" key="1">
    <source>
        <dbReference type="ARBA" id="ARBA00022884"/>
    </source>
</evidence>
<dbReference type="Gene3D" id="3.30.70.330">
    <property type="match status" value="3"/>
</dbReference>
<feature type="transmembrane region" description="Helical" evidence="6">
    <location>
        <begin position="201"/>
        <end position="225"/>
    </location>
</feature>
<feature type="transmembrane region" description="Helical" evidence="6">
    <location>
        <begin position="88"/>
        <end position="108"/>
    </location>
</feature>
<accession>A2ZB89</accession>
<evidence type="ECO:0000256" key="5">
    <source>
        <dbReference type="SAM" id="MobiDB-lite"/>
    </source>
</evidence>
<keyword evidence="1 4" id="KW-0694">RNA-binding</keyword>
<feature type="transmembrane region" description="Helical" evidence="6">
    <location>
        <begin position="237"/>
        <end position="256"/>
    </location>
</feature>
<feature type="transmembrane region" description="Helical" evidence="6">
    <location>
        <begin position="120"/>
        <end position="138"/>
    </location>
</feature>
<keyword evidence="10" id="KW-1185">Reference proteome</keyword>
<dbReference type="CDD" id="cd00590">
    <property type="entry name" value="RRM_SF"/>
    <property type="match status" value="1"/>
</dbReference>
<evidence type="ECO:0000259" key="8">
    <source>
        <dbReference type="PROSITE" id="PS50217"/>
    </source>
</evidence>
<dbReference type="InterPro" id="IPR035979">
    <property type="entry name" value="RBD_domain_sf"/>
</dbReference>
<feature type="transmembrane region" description="Helical" evidence="6">
    <location>
        <begin position="178"/>
        <end position="195"/>
    </location>
</feature>
<feature type="domain" description="RRM" evidence="7">
    <location>
        <begin position="691"/>
        <end position="768"/>
    </location>
</feature>
<dbReference type="HOGENOM" id="CLU_273047_0_0_1"/>
<keyword evidence="6" id="KW-0472">Membrane</keyword>
<dbReference type="Proteomes" id="UP000007015">
    <property type="component" value="Chromosome 11"/>
</dbReference>
<dbReference type="Gramene" id="BGIOSGA034759-TA">
    <property type="protein sequence ID" value="BGIOSGA034759-PA"/>
    <property type="gene ID" value="BGIOSGA034759"/>
</dbReference>
<keyword evidence="6" id="KW-1133">Transmembrane helix</keyword>
<dbReference type="InterPro" id="IPR004827">
    <property type="entry name" value="bZIP"/>
</dbReference>
<feature type="transmembrane region" description="Helical" evidence="6">
    <location>
        <begin position="327"/>
        <end position="344"/>
    </location>
</feature>
<dbReference type="FunFam" id="3.30.70.330:FF:000627">
    <property type="entry name" value="RNA-binding (RRM/RBD/RNP motifs) family protein"/>
    <property type="match status" value="1"/>
</dbReference>
<protein>
    <submittedName>
        <fullName evidence="9">Uncharacterized protein</fullName>
    </submittedName>
</protein>
<dbReference type="FunFam" id="3.30.70.330:FF:000518">
    <property type="entry name" value="RNA-binding (RRM/RBD/RNP motifs) family protein"/>
    <property type="match status" value="1"/>
</dbReference>
<feature type="region of interest" description="Disordered" evidence="5">
    <location>
        <begin position="416"/>
        <end position="504"/>
    </location>
</feature>
<feature type="domain" description="BZIP" evidence="8">
    <location>
        <begin position="1030"/>
        <end position="1077"/>
    </location>
</feature>
<evidence type="ECO:0000313" key="10">
    <source>
        <dbReference type="Proteomes" id="UP000007015"/>
    </source>
</evidence>
<evidence type="ECO:0000256" key="2">
    <source>
        <dbReference type="ARBA" id="ARBA00023015"/>
    </source>
</evidence>
<feature type="region of interest" description="Disordered" evidence="5">
    <location>
        <begin position="847"/>
        <end position="890"/>
    </location>
</feature>
<feature type="domain" description="RRM" evidence="7">
    <location>
        <begin position="598"/>
        <end position="679"/>
    </location>
</feature>
<dbReference type="CDD" id="cd14686">
    <property type="entry name" value="bZIP"/>
    <property type="match status" value="1"/>
</dbReference>
<dbReference type="GO" id="GO:0003700">
    <property type="term" value="F:DNA-binding transcription factor activity"/>
    <property type="evidence" value="ECO:0007669"/>
    <property type="project" value="InterPro"/>
</dbReference>
<feature type="transmembrane region" description="Helical" evidence="6">
    <location>
        <begin position="49"/>
        <end position="68"/>
    </location>
</feature>
<name>A2ZB89_ORYSI</name>
<reference evidence="9 10" key="1">
    <citation type="journal article" date="2005" name="PLoS Biol.">
        <title>The genomes of Oryza sativa: a history of duplications.</title>
        <authorList>
            <person name="Yu J."/>
            <person name="Wang J."/>
            <person name="Lin W."/>
            <person name="Li S."/>
            <person name="Li H."/>
            <person name="Zhou J."/>
            <person name="Ni P."/>
            <person name="Dong W."/>
            <person name="Hu S."/>
            <person name="Zeng C."/>
            <person name="Zhang J."/>
            <person name="Zhang Y."/>
            <person name="Li R."/>
            <person name="Xu Z."/>
            <person name="Li S."/>
            <person name="Li X."/>
            <person name="Zheng H."/>
            <person name="Cong L."/>
            <person name="Lin L."/>
            <person name="Yin J."/>
            <person name="Geng J."/>
            <person name="Li G."/>
            <person name="Shi J."/>
            <person name="Liu J."/>
            <person name="Lv H."/>
            <person name="Li J."/>
            <person name="Wang J."/>
            <person name="Deng Y."/>
            <person name="Ran L."/>
            <person name="Shi X."/>
            <person name="Wang X."/>
            <person name="Wu Q."/>
            <person name="Li C."/>
            <person name="Ren X."/>
            <person name="Wang J."/>
            <person name="Wang X."/>
            <person name="Li D."/>
            <person name="Liu D."/>
            <person name="Zhang X."/>
            <person name="Ji Z."/>
            <person name="Zhao W."/>
            <person name="Sun Y."/>
            <person name="Zhang Z."/>
            <person name="Bao J."/>
            <person name="Han Y."/>
            <person name="Dong L."/>
            <person name="Ji J."/>
            <person name="Chen P."/>
            <person name="Wu S."/>
            <person name="Liu J."/>
            <person name="Xiao Y."/>
            <person name="Bu D."/>
            <person name="Tan J."/>
            <person name="Yang L."/>
            <person name="Ye C."/>
            <person name="Zhang J."/>
            <person name="Xu J."/>
            <person name="Zhou Y."/>
            <person name="Yu Y."/>
            <person name="Zhang B."/>
            <person name="Zhuang S."/>
            <person name="Wei H."/>
            <person name="Liu B."/>
            <person name="Lei M."/>
            <person name="Yu H."/>
            <person name="Li Y."/>
            <person name="Xu H."/>
            <person name="Wei S."/>
            <person name="He X."/>
            <person name="Fang L."/>
            <person name="Zhang Z."/>
            <person name="Zhang Y."/>
            <person name="Huang X."/>
            <person name="Su Z."/>
            <person name="Tong W."/>
            <person name="Li J."/>
            <person name="Tong Z."/>
            <person name="Li S."/>
            <person name="Ye J."/>
            <person name="Wang L."/>
            <person name="Fang L."/>
            <person name="Lei T."/>
            <person name="Chen C."/>
            <person name="Chen H."/>
            <person name="Xu Z."/>
            <person name="Li H."/>
            <person name="Huang H."/>
            <person name="Zhang F."/>
            <person name="Xu H."/>
            <person name="Li N."/>
            <person name="Zhao C."/>
            <person name="Li S."/>
            <person name="Dong L."/>
            <person name="Huang Y."/>
            <person name="Li L."/>
            <person name="Xi Y."/>
            <person name="Qi Q."/>
            <person name="Li W."/>
            <person name="Zhang B."/>
            <person name="Hu W."/>
            <person name="Zhang Y."/>
            <person name="Tian X."/>
            <person name="Jiao Y."/>
            <person name="Liang X."/>
            <person name="Jin J."/>
            <person name="Gao L."/>
            <person name="Zheng W."/>
            <person name="Hao B."/>
            <person name="Liu S."/>
            <person name="Wang W."/>
            <person name="Yuan L."/>
            <person name="Cao M."/>
            <person name="McDermott J."/>
            <person name="Samudrala R."/>
            <person name="Wang J."/>
            <person name="Wong G.K."/>
            <person name="Yang H."/>
        </authorList>
    </citation>
    <scope>NUCLEOTIDE SEQUENCE [LARGE SCALE GENOMIC DNA]</scope>
    <source>
        <strain evidence="10">cv. 93-11</strain>
    </source>
</reference>
<feature type="compositionally biased region" description="Acidic residues" evidence="5">
    <location>
        <begin position="431"/>
        <end position="490"/>
    </location>
</feature>
<sequence length="1181" mass="128617">MGAAGDNAAKAPAAAAGSNGKGTAASMDVVSSSSSSSPAPAPSVLKSVLLSYAYVSVWITLSFSVIVYNKYILDPKMYNWPFPISLTMIHMAFCASLAVVLVRVLRVVAVPASPPMTPSLYAASVVPIGALYALSLWFSNSAYIYLSVSFIQMLKALMPVAVYSLAVAFRTDSFRRASMLNMLGISAGVAVAAYGETRFDAFGVMLQLAAVAAEATRLVLIQILLTSKGMSLNPITSLYYIAPCCLVFLTLPWYFVELPRLRAAAGAAVRPDVFVFGTNSLCAFALNLAVFLLVGKTSALTMNVAGVVKDWLLIAFSWTVIKDTVTPVNLVGYGIAFLGVAYYNHAKLQGLKAREAERRAASMATAKDGDAEAGARLLPEKDAAKSLYYPCNDQGMTNYMLPRNFELFKMPRRTDNAASANSVEPDKSEECLEFDDEEEEVEEEEIEYEEIEEEIEEEEEVEEDEDVVEEVEEVDEEEDEEEEEESDETEGVSKTKGVHQKDVTEKGKHAELLALPPHGSEVYVGGISSDVSSEDLKRLCEPVGEVVEVRMMRGKDDSRGYAFVNFRTKGLALKVVKELNNAKLKGKRIRVSSSQAKNKLFIGNVPHSWTDDDFRKAVEEVGPGVLKADLMKVSSANRNRGYGFVEYYNHACAEYARQEMSSPTFKLDSNAPTVSWADPKNNDSASTSQVKSVYVKNLPKNVTQAQLKRLFEHHGEIEKVVLPPSRGGHDNRYGFVHFKDRSMAMRALQNTERYELDGQVLDCSLAKPPAADKKDDRVPLPSSNGAPLLPSYPPLGYGIMSVPGAYGAAPASTAQPMLYAPRAPPGAAMVPMMLPDGHLVYVVQQPGGQLPLASPPPQQAGHRSGSGGRHGGSGSRYGGGGGSSGSSRPEEFVSETRLYMRIYQYFPISQIAESEEALYRQFTSVSHMEYEISGQESEVDSEVWLGWVAQRRVCSRLETRLPLPKLNTSCCLVTLSRGGRGGAGPPLQIPVDRESTKHRTHGDDTAIRRSWVLAEGESSDDDSCGGDKAKPKKGRKPLGNREAVRKYRQKKKAHTAHLEEEVKRLRAINQQLVKRLQGQAALEAEVVRLRSLLVDVRSRINGALGSYPFQAQCGVDNVLGCDGMAQCFAGKPELGERRSCTPSVVNCHISSDSGQNLVVPHALSPSDVIGSFMVSSTSKDE</sequence>
<dbReference type="PROSITE" id="PS50217">
    <property type="entry name" value="BZIP"/>
    <property type="match status" value="1"/>
</dbReference>
<feature type="region of interest" description="Disordered" evidence="5">
    <location>
        <begin position="981"/>
        <end position="1056"/>
    </location>
</feature>
<feature type="transmembrane region" description="Helical" evidence="6">
    <location>
        <begin position="276"/>
        <end position="295"/>
    </location>
</feature>
<dbReference type="InterPro" id="IPR000504">
    <property type="entry name" value="RRM_dom"/>
</dbReference>
<dbReference type="SMART" id="SM00360">
    <property type="entry name" value="RRM"/>
    <property type="match status" value="3"/>
</dbReference>
<gene>
    <name evidence="9" type="ORF">OsI_35035</name>
</gene>
<feature type="compositionally biased region" description="Basic residues" evidence="5">
    <location>
        <begin position="1046"/>
        <end position="1055"/>
    </location>
</feature>
<dbReference type="PROSITE" id="PS50102">
    <property type="entry name" value="RRM"/>
    <property type="match status" value="3"/>
</dbReference>
<dbReference type="SMART" id="SM00338">
    <property type="entry name" value="BRLZ"/>
    <property type="match status" value="1"/>
</dbReference>
<dbReference type="Gene3D" id="1.20.5.170">
    <property type="match status" value="1"/>
</dbReference>
<dbReference type="EMBL" id="CM000136">
    <property type="protein sequence ID" value="EAY79873.1"/>
    <property type="molecule type" value="Genomic_DNA"/>
</dbReference>
<feature type="transmembrane region" description="Helical" evidence="6">
    <location>
        <begin position="302"/>
        <end position="321"/>
    </location>
</feature>
<feature type="transmembrane region" description="Helical" evidence="6">
    <location>
        <begin position="144"/>
        <end position="166"/>
    </location>
</feature>
<feature type="domain" description="RRM" evidence="7">
    <location>
        <begin position="520"/>
        <end position="596"/>
    </location>
</feature>
<keyword evidence="6" id="KW-0812">Transmembrane</keyword>
<dbReference type="Pfam" id="PF00076">
    <property type="entry name" value="RRM_1"/>
    <property type="match status" value="3"/>
</dbReference>
<dbReference type="SUPFAM" id="SSF57959">
    <property type="entry name" value="Leucine zipper domain"/>
    <property type="match status" value="1"/>
</dbReference>
<dbReference type="Pfam" id="PF03151">
    <property type="entry name" value="TPT"/>
    <property type="match status" value="1"/>
</dbReference>
<evidence type="ECO:0000259" key="7">
    <source>
        <dbReference type="PROSITE" id="PS50102"/>
    </source>
</evidence>
<evidence type="ECO:0000256" key="6">
    <source>
        <dbReference type="SAM" id="Phobius"/>
    </source>
</evidence>
<dbReference type="FunFam" id="3.30.70.330:FF:000259">
    <property type="entry name" value="RNA-binding (RRM/RBD/RNP motifs) family protein"/>
    <property type="match status" value="1"/>
</dbReference>
<dbReference type="InterPro" id="IPR004853">
    <property type="entry name" value="Sugar_P_trans_dom"/>
</dbReference>
<feature type="region of interest" description="Disordered" evidence="5">
    <location>
        <begin position="767"/>
        <end position="787"/>
    </location>
</feature>
<dbReference type="InterPro" id="IPR012677">
    <property type="entry name" value="Nucleotide-bd_a/b_plait_sf"/>
</dbReference>
<dbReference type="SUPFAM" id="SSF54928">
    <property type="entry name" value="RNA-binding domain, RBD"/>
    <property type="match status" value="2"/>
</dbReference>
<keyword evidence="2" id="KW-0805">Transcription regulation</keyword>
<dbReference type="OMA" id="MLISWAM"/>
<feature type="compositionally biased region" description="Gly residues" evidence="5">
    <location>
        <begin position="864"/>
        <end position="884"/>
    </location>
</feature>
<dbReference type="InterPro" id="IPR046347">
    <property type="entry name" value="bZIP_sf"/>
</dbReference>